<protein>
    <recommendedName>
        <fullName evidence="8">Laccase</fullName>
        <ecNumber evidence="4">1.10.3.2</ecNumber>
    </recommendedName>
</protein>
<evidence type="ECO:0000259" key="10">
    <source>
        <dbReference type="Pfam" id="PF07731"/>
    </source>
</evidence>
<proteinExistence type="inferred from homology"/>
<comment type="cofactor">
    <cofactor evidence="2">
        <name>Cu(2+)</name>
        <dbReference type="ChEBI" id="CHEBI:29036"/>
    </cofactor>
</comment>
<evidence type="ECO:0000259" key="9">
    <source>
        <dbReference type="Pfam" id="PF00394"/>
    </source>
</evidence>
<dbReference type="CDD" id="cd13891">
    <property type="entry name" value="CuRO_3_CotA_like"/>
    <property type="match status" value="1"/>
</dbReference>
<dbReference type="CDD" id="cd13868">
    <property type="entry name" value="CuRO_2_CotA_like"/>
    <property type="match status" value="1"/>
</dbReference>
<dbReference type="FunFam" id="2.60.40.420:FF:000087">
    <property type="entry name" value="Spore coat protein A"/>
    <property type="match status" value="1"/>
</dbReference>
<gene>
    <name evidence="12" type="primary">cotA</name>
</gene>
<dbReference type="InterPro" id="IPR001117">
    <property type="entry name" value="Cu-oxidase_2nd"/>
</dbReference>
<dbReference type="EMBL" id="JX157138">
    <property type="protein sequence ID" value="AFP45763.1"/>
    <property type="molecule type" value="Genomic_DNA"/>
</dbReference>
<evidence type="ECO:0000256" key="1">
    <source>
        <dbReference type="ARBA" id="ARBA00000349"/>
    </source>
</evidence>
<dbReference type="Gene3D" id="2.60.40.420">
    <property type="entry name" value="Cupredoxins - blue copper proteins"/>
    <property type="match status" value="3"/>
</dbReference>
<dbReference type="PANTHER" id="PTHR48267">
    <property type="entry name" value="CUPREDOXIN SUPERFAMILY PROTEIN"/>
    <property type="match status" value="1"/>
</dbReference>
<keyword evidence="7" id="KW-0186">Copper</keyword>
<keyword evidence="6" id="KW-0560">Oxidoreductase</keyword>
<evidence type="ECO:0000256" key="7">
    <source>
        <dbReference type="ARBA" id="ARBA00023008"/>
    </source>
</evidence>
<evidence type="ECO:0000259" key="11">
    <source>
        <dbReference type="Pfam" id="PF07732"/>
    </source>
</evidence>
<comment type="catalytic activity">
    <reaction evidence="1">
        <text>4 hydroquinone + O2 = 4 benzosemiquinone + 2 H2O</text>
        <dbReference type="Rhea" id="RHEA:11276"/>
        <dbReference type="ChEBI" id="CHEBI:15377"/>
        <dbReference type="ChEBI" id="CHEBI:15379"/>
        <dbReference type="ChEBI" id="CHEBI:17594"/>
        <dbReference type="ChEBI" id="CHEBI:17977"/>
        <dbReference type="EC" id="1.10.3.2"/>
    </reaction>
</comment>
<dbReference type="Pfam" id="PF00394">
    <property type="entry name" value="Cu-oxidase"/>
    <property type="match status" value="1"/>
</dbReference>
<dbReference type="CDD" id="cd13844">
    <property type="entry name" value="CuRO_1_BOD_CotA_like"/>
    <property type="match status" value="1"/>
</dbReference>
<sequence>MNLEKGFVDALPIPDVAQQSKKNPRQTYYEIAMEEVFLKVHRDLPPTKLWTYNGSLPGPTIKANRNEKVKVKWMNKLPLKHFLPVDHTIHAGHHDEPEVKTVVHLHGGVTPRDSDGYPEAWFSRDFEATGPFFEREVYEYPNHQQGAILWYHDHAMALTRLNVYAGLAGFYLISDAFEKSLELPKDEYDIPLMIMDRTFQEDGALFYPSRPNNTPEDSDLPDPSIVPFFCGETILVNGKVWPYLEVEPRKYRFRILNASNTRTYELHLDNDATILQIGSDGGFLPRPVHHQSFSIAPAERFDVIIDFSAYENKTIVLKNTAGCGQDVNPETDANIMQFKVTRPLKGRAAKTLRPIFKPLPPLRPSRADNERTLTLTGTQDKYGRPILLLDNQFWNDPVTENPRLGSVEVWSIVNPTRGTHPIHLHLVQFRVIDRTDSDTDIYQSTGEIVYTGPNEAPPLHEQGYKDTIQAHAGEVIRIIARFVPYSGRYVWHCHILEHEDYDMMRRMDNIQ</sequence>
<feature type="domain" description="Plastocyanin-like" evidence="11">
    <location>
        <begin position="100"/>
        <end position="175"/>
    </location>
</feature>
<dbReference type="InterPro" id="IPR011707">
    <property type="entry name" value="Cu-oxidase-like_N"/>
</dbReference>
<dbReference type="GO" id="GO:0052716">
    <property type="term" value="F:hydroquinone:oxygen oxidoreductase activity"/>
    <property type="evidence" value="ECO:0007669"/>
    <property type="project" value="UniProtKB-EC"/>
</dbReference>
<dbReference type="PANTHER" id="PTHR48267:SF1">
    <property type="entry name" value="BILIRUBIN OXIDASE"/>
    <property type="match status" value="1"/>
</dbReference>
<dbReference type="InterPro" id="IPR008972">
    <property type="entry name" value="Cupredoxin"/>
</dbReference>
<reference evidence="12" key="1">
    <citation type="submission" date="2012-06" db="EMBL/GenBank/DDBJ databases">
        <title>Cloning, expression and characterization of a laccase gene from Bacillus sp. in E. coli.</title>
        <authorList>
            <person name="Pei J."/>
            <person name="Pang Q."/>
            <person name="Zhao L."/>
        </authorList>
    </citation>
    <scope>NUCLEOTIDE SEQUENCE</scope>
    <source>
        <strain evidence="12">2008-12-5</strain>
    </source>
</reference>
<evidence type="ECO:0000256" key="2">
    <source>
        <dbReference type="ARBA" id="ARBA00001973"/>
    </source>
</evidence>
<name>J7FRV9_9BACI</name>
<comment type="similarity">
    <text evidence="3">Belongs to the multicopper oxidase family.</text>
</comment>
<feature type="domain" description="Plastocyanin-like" evidence="9">
    <location>
        <begin position="234"/>
        <end position="318"/>
    </location>
</feature>
<evidence type="ECO:0000256" key="8">
    <source>
        <dbReference type="ARBA" id="ARBA00072552"/>
    </source>
</evidence>
<evidence type="ECO:0000256" key="3">
    <source>
        <dbReference type="ARBA" id="ARBA00010609"/>
    </source>
</evidence>
<evidence type="ECO:0000313" key="12">
    <source>
        <dbReference type="EMBL" id="AFP45763.1"/>
    </source>
</evidence>
<keyword evidence="5" id="KW-0479">Metal-binding</keyword>
<feature type="domain" description="Plastocyanin-like" evidence="10">
    <location>
        <begin position="372"/>
        <end position="507"/>
    </location>
</feature>
<dbReference type="FunFam" id="2.60.40.420:FF:000081">
    <property type="entry name" value="Spore coat protein A"/>
    <property type="match status" value="1"/>
</dbReference>
<dbReference type="GO" id="GO:0005507">
    <property type="term" value="F:copper ion binding"/>
    <property type="evidence" value="ECO:0007669"/>
    <property type="project" value="InterPro"/>
</dbReference>
<dbReference type="InterPro" id="IPR011706">
    <property type="entry name" value="Cu-oxidase_C"/>
</dbReference>
<dbReference type="Pfam" id="PF07731">
    <property type="entry name" value="Cu-oxidase_2"/>
    <property type="match status" value="1"/>
</dbReference>
<feature type="domain" description="Plastocyanin-like" evidence="11">
    <location>
        <begin position="46"/>
        <end position="80"/>
    </location>
</feature>
<dbReference type="SUPFAM" id="SSF49503">
    <property type="entry name" value="Cupredoxins"/>
    <property type="match status" value="3"/>
</dbReference>
<evidence type="ECO:0000256" key="5">
    <source>
        <dbReference type="ARBA" id="ARBA00022723"/>
    </source>
</evidence>
<evidence type="ECO:0000256" key="6">
    <source>
        <dbReference type="ARBA" id="ARBA00023002"/>
    </source>
</evidence>
<dbReference type="AlphaFoldDB" id="J7FRV9"/>
<dbReference type="Pfam" id="PF07732">
    <property type="entry name" value="Cu-oxidase_3"/>
    <property type="match status" value="2"/>
</dbReference>
<evidence type="ECO:0000256" key="4">
    <source>
        <dbReference type="ARBA" id="ARBA00012297"/>
    </source>
</evidence>
<accession>J7FRV9</accession>
<organism evidence="12">
    <name type="scientific">Bacillus sp. 2008-12-5</name>
    <dbReference type="NCBI Taxonomy" id="1217276"/>
    <lineage>
        <taxon>Bacteria</taxon>
        <taxon>Bacillati</taxon>
        <taxon>Bacillota</taxon>
        <taxon>Bacilli</taxon>
        <taxon>Bacillales</taxon>
        <taxon>Bacillaceae</taxon>
        <taxon>Bacillus</taxon>
    </lineage>
</organism>
<dbReference type="InterPro" id="IPR045087">
    <property type="entry name" value="Cu-oxidase_fam"/>
</dbReference>
<dbReference type="EC" id="1.10.3.2" evidence="4"/>